<dbReference type="RefSeq" id="WP_273942512.1">
    <property type="nucleotide sequence ID" value="NZ_CP097263.1"/>
</dbReference>
<evidence type="ECO:0000313" key="2">
    <source>
        <dbReference type="Proteomes" id="UP001589810"/>
    </source>
</evidence>
<dbReference type="EMBL" id="JBHLUD010000002">
    <property type="protein sequence ID" value="MFC0541474.1"/>
    <property type="molecule type" value="Genomic_DNA"/>
</dbReference>
<dbReference type="Proteomes" id="UP001589810">
    <property type="component" value="Unassembled WGS sequence"/>
</dbReference>
<reference evidence="1 2" key="1">
    <citation type="submission" date="2024-09" db="EMBL/GenBank/DDBJ databases">
        <authorList>
            <person name="Sun Q."/>
            <person name="Mori K."/>
        </authorList>
    </citation>
    <scope>NUCLEOTIDE SEQUENCE [LARGE SCALE GENOMIC DNA]</scope>
    <source>
        <strain evidence="1 2">TBRC 1432</strain>
    </source>
</reference>
<name>A0ABV6MMF1_9PSEU</name>
<gene>
    <name evidence="1" type="ORF">ACFFH7_08265</name>
</gene>
<evidence type="ECO:0000313" key="1">
    <source>
        <dbReference type="EMBL" id="MFC0541474.1"/>
    </source>
</evidence>
<organism evidence="1 2">
    <name type="scientific">Kutzneria chonburiensis</name>
    <dbReference type="NCBI Taxonomy" id="1483604"/>
    <lineage>
        <taxon>Bacteria</taxon>
        <taxon>Bacillati</taxon>
        <taxon>Actinomycetota</taxon>
        <taxon>Actinomycetes</taxon>
        <taxon>Pseudonocardiales</taxon>
        <taxon>Pseudonocardiaceae</taxon>
        <taxon>Kutzneria</taxon>
    </lineage>
</organism>
<protein>
    <submittedName>
        <fullName evidence="1">Uncharacterized protein</fullName>
    </submittedName>
</protein>
<keyword evidence="2" id="KW-1185">Reference proteome</keyword>
<comment type="caution">
    <text evidence="1">The sequence shown here is derived from an EMBL/GenBank/DDBJ whole genome shotgun (WGS) entry which is preliminary data.</text>
</comment>
<proteinExistence type="predicted"/>
<sequence length="92" mass="9180">MPAAWLLLRQPPTEPFYRPAGRTGRRGHSLGLALASATAQAHGSRLAITTNPNGWLTTTTNPNGGLTITTSASGGLAITASASAGLAGTAAL</sequence>
<dbReference type="SUPFAM" id="SSF55874">
    <property type="entry name" value="ATPase domain of HSP90 chaperone/DNA topoisomerase II/histidine kinase"/>
    <property type="match status" value="1"/>
</dbReference>
<dbReference type="InterPro" id="IPR036890">
    <property type="entry name" value="HATPase_C_sf"/>
</dbReference>
<accession>A0ABV6MMF1</accession>